<keyword evidence="2" id="KW-0597">Phosphoprotein</keyword>
<dbReference type="Proteomes" id="UP001595812">
    <property type="component" value="Unassembled WGS sequence"/>
</dbReference>
<gene>
    <name evidence="4" type="ORF">ACFOSX_03440</name>
</gene>
<dbReference type="EMBL" id="JBHSAT010000004">
    <property type="protein sequence ID" value="MFC3876275.1"/>
    <property type="molecule type" value="Genomic_DNA"/>
</dbReference>
<feature type="modified residue" description="4-aspartylphosphate" evidence="2">
    <location>
        <position position="56"/>
    </location>
</feature>
<dbReference type="InterPro" id="IPR051015">
    <property type="entry name" value="EvgA-like"/>
</dbReference>
<dbReference type="PANTHER" id="PTHR45566:SF2">
    <property type="entry name" value="NARL SUBFAMILY"/>
    <property type="match status" value="1"/>
</dbReference>
<reference evidence="5" key="1">
    <citation type="journal article" date="2019" name="Int. J. Syst. Evol. Microbiol.">
        <title>The Global Catalogue of Microorganisms (GCM) 10K type strain sequencing project: providing services to taxonomists for standard genome sequencing and annotation.</title>
        <authorList>
            <consortium name="The Broad Institute Genomics Platform"/>
            <consortium name="The Broad Institute Genome Sequencing Center for Infectious Disease"/>
            <person name="Wu L."/>
            <person name="Ma J."/>
        </authorList>
    </citation>
    <scope>NUCLEOTIDE SEQUENCE [LARGE SCALE GENOMIC DNA]</scope>
    <source>
        <strain evidence="5">CECT 8979</strain>
    </source>
</reference>
<dbReference type="InterPro" id="IPR036388">
    <property type="entry name" value="WH-like_DNA-bd_sf"/>
</dbReference>
<evidence type="ECO:0000313" key="4">
    <source>
        <dbReference type="EMBL" id="MFC3876275.1"/>
    </source>
</evidence>
<dbReference type="InterPro" id="IPR001789">
    <property type="entry name" value="Sig_transdc_resp-reg_receiver"/>
</dbReference>
<proteinExistence type="predicted"/>
<keyword evidence="5" id="KW-1185">Reference proteome</keyword>
<keyword evidence="1" id="KW-0238">DNA-binding</keyword>
<dbReference type="InterPro" id="IPR011006">
    <property type="entry name" value="CheY-like_superfamily"/>
</dbReference>
<evidence type="ECO:0000256" key="1">
    <source>
        <dbReference type="ARBA" id="ARBA00023125"/>
    </source>
</evidence>
<dbReference type="SUPFAM" id="SSF52172">
    <property type="entry name" value="CheY-like"/>
    <property type="match status" value="1"/>
</dbReference>
<name>A0ABV8AF71_9FLAO</name>
<dbReference type="RefSeq" id="WP_386097041.1">
    <property type="nucleotide sequence ID" value="NZ_JBHSAT010000004.1"/>
</dbReference>
<dbReference type="SMART" id="SM00448">
    <property type="entry name" value="REC"/>
    <property type="match status" value="1"/>
</dbReference>
<feature type="domain" description="Response regulatory" evidence="3">
    <location>
        <begin position="5"/>
        <end position="121"/>
    </location>
</feature>
<sequence length="208" mass="23478">MKLIKIMVADDNRLFCEALSESLNQYEEMSVICQCYTIEALLERCSTSSFDVLILDVNFKGKSALDYISEMKSSAFSFSIIALSSMNRSYFKNVALQKGVDVFLGKDSSLSLIKSTIIDCYNFKNKVLGNGSTSKIRVNNMVFTQRKLDLLQAFYTHADKNDDELAEALNVSLNTIKSHKRELFDITDTKNIKELIRFGIDSGLILTN</sequence>
<protein>
    <submittedName>
        <fullName evidence="4">Response regulator</fullName>
    </submittedName>
</protein>
<dbReference type="Pfam" id="PF00072">
    <property type="entry name" value="Response_reg"/>
    <property type="match status" value="1"/>
</dbReference>
<accession>A0ABV8AF71</accession>
<dbReference type="SUPFAM" id="SSF46894">
    <property type="entry name" value="C-terminal effector domain of the bipartite response regulators"/>
    <property type="match status" value="1"/>
</dbReference>
<dbReference type="PANTHER" id="PTHR45566">
    <property type="entry name" value="HTH-TYPE TRANSCRIPTIONAL REGULATOR YHJB-RELATED"/>
    <property type="match status" value="1"/>
</dbReference>
<comment type="caution">
    <text evidence="4">The sequence shown here is derived from an EMBL/GenBank/DDBJ whole genome shotgun (WGS) entry which is preliminary data.</text>
</comment>
<evidence type="ECO:0000313" key="5">
    <source>
        <dbReference type="Proteomes" id="UP001595812"/>
    </source>
</evidence>
<evidence type="ECO:0000259" key="3">
    <source>
        <dbReference type="PROSITE" id="PS50110"/>
    </source>
</evidence>
<dbReference type="PROSITE" id="PS50110">
    <property type="entry name" value="RESPONSE_REGULATORY"/>
    <property type="match status" value="1"/>
</dbReference>
<dbReference type="InterPro" id="IPR016032">
    <property type="entry name" value="Sig_transdc_resp-reg_C-effctor"/>
</dbReference>
<organism evidence="4 5">
    <name type="scientific">Winogradskyella maritima</name>
    <dbReference type="NCBI Taxonomy" id="1517766"/>
    <lineage>
        <taxon>Bacteria</taxon>
        <taxon>Pseudomonadati</taxon>
        <taxon>Bacteroidota</taxon>
        <taxon>Flavobacteriia</taxon>
        <taxon>Flavobacteriales</taxon>
        <taxon>Flavobacteriaceae</taxon>
        <taxon>Winogradskyella</taxon>
    </lineage>
</organism>
<evidence type="ECO:0000256" key="2">
    <source>
        <dbReference type="PROSITE-ProRule" id="PRU00169"/>
    </source>
</evidence>
<dbReference type="Gene3D" id="1.10.10.10">
    <property type="entry name" value="Winged helix-like DNA-binding domain superfamily/Winged helix DNA-binding domain"/>
    <property type="match status" value="1"/>
</dbReference>
<dbReference type="Gene3D" id="3.40.50.2300">
    <property type="match status" value="1"/>
</dbReference>